<evidence type="ECO:0000313" key="7">
    <source>
        <dbReference type="Proteomes" id="UP001566132"/>
    </source>
</evidence>
<evidence type="ECO:0000313" key="6">
    <source>
        <dbReference type="EMBL" id="KAL1505651.1"/>
    </source>
</evidence>
<accession>A0ABD1EXU3</accession>
<keyword evidence="7" id="KW-1185">Reference proteome</keyword>
<dbReference type="SUPFAM" id="SSF48403">
    <property type="entry name" value="Ankyrin repeat"/>
    <property type="match status" value="1"/>
</dbReference>
<evidence type="ECO:0000256" key="1">
    <source>
        <dbReference type="ARBA" id="ARBA00022737"/>
    </source>
</evidence>
<feature type="repeat" description="ANK" evidence="3">
    <location>
        <begin position="1307"/>
        <end position="1339"/>
    </location>
</feature>
<dbReference type="PANTHER" id="PTHR24126">
    <property type="entry name" value="ANKYRIN REPEAT, PH AND SEC7 DOMAIN CONTAINING PROTEIN SECG-RELATED"/>
    <property type="match status" value="1"/>
</dbReference>
<dbReference type="Proteomes" id="UP001566132">
    <property type="component" value="Unassembled WGS sequence"/>
</dbReference>
<dbReference type="PROSITE" id="PS50297">
    <property type="entry name" value="ANK_REP_REGION"/>
    <property type="match status" value="2"/>
</dbReference>
<keyword evidence="2 3" id="KW-0040">ANK repeat</keyword>
<dbReference type="Pfam" id="PF12796">
    <property type="entry name" value="Ank_2"/>
    <property type="match status" value="1"/>
</dbReference>
<keyword evidence="1" id="KW-0677">Repeat</keyword>
<dbReference type="InterPro" id="IPR036770">
    <property type="entry name" value="Ankyrin_rpt-contain_sf"/>
</dbReference>
<dbReference type="PROSITE" id="PS50088">
    <property type="entry name" value="ANK_REPEAT"/>
    <property type="match status" value="2"/>
</dbReference>
<comment type="caution">
    <text evidence="6">The sequence shown here is derived from an EMBL/GenBank/DDBJ whole genome shotgun (WGS) entry which is preliminary data.</text>
</comment>
<name>A0ABD1EXU3_HYPHA</name>
<feature type="coiled-coil region" evidence="4">
    <location>
        <begin position="286"/>
        <end position="313"/>
    </location>
</feature>
<dbReference type="PANTHER" id="PTHR24126:SF14">
    <property type="entry name" value="ANK_REP_REGION DOMAIN-CONTAINING PROTEIN"/>
    <property type="match status" value="1"/>
</dbReference>
<organism evidence="6 7">
    <name type="scientific">Hypothenemus hampei</name>
    <name type="common">Coffee berry borer</name>
    <dbReference type="NCBI Taxonomy" id="57062"/>
    <lineage>
        <taxon>Eukaryota</taxon>
        <taxon>Metazoa</taxon>
        <taxon>Ecdysozoa</taxon>
        <taxon>Arthropoda</taxon>
        <taxon>Hexapoda</taxon>
        <taxon>Insecta</taxon>
        <taxon>Pterygota</taxon>
        <taxon>Neoptera</taxon>
        <taxon>Endopterygota</taxon>
        <taxon>Coleoptera</taxon>
        <taxon>Polyphaga</taxon>
        <taxon>Cucujiformia</taxon>
        <taxon>Curculionidae</taxon>
        <taxon>Scolytinae</taxon>
        <taxon>Hypothenemus</taxon>
    </lineage>
</organism>
<dbReference type="Gene3D" id="1.25.40.20">
    <property type="entry name" value="Ankyrin repeat-containing domain"/>
    <property type="match status" value="1"/>
</dbReference>
<evidence type="ECO:0000256" key="2">
    <source>
        <dbReference type="ARBA" id="ARBA00023043"/>
    </source>
</evidence>
<protein>
    <recommendedName>
        <fullName evidence="8">NACHT domain-containing protein</fullName>
    </recommendedName>
</protein>
<proteinExistence type="predicted"/>
<keyword evidence="4" id="KW-0175">Coiled coil</keyword>
<dbReference type="SUPFAM" id="SSF52540">
    <property type="entry name" value="P-loop containing nucleoside triphosphate hydrolases"/>
    <property type="match status" value="1"/>
</dbReference>
<sequence length="1410" mass="163516">MEQNVQQGSPKPSLNQPSAEKRTASFQSDTGWNSKKQMGDSENNEPPNRPESAFVDLKKKTYHKEGLVYSLHGHIYQLKLQMLFLKRAIDKKYQFNLGTEVKDADKFDDIVFKYKTKDKSQIRIVQIKYKQDDSEKITAQDLLKEKDDFSLQKYFISYSKINKKNGFNKEELKDFILYTNIKFDNNALSEAGMSLEKITENDDILYVEHITLYKLRISDMSRLESNQIISKPGKLAQKIAEIINNANRNTTIKISRKIKVIRDNINKLAGHVLVQDEVNTHLIRFRELFFDDNRELEDELESFKNALKVELRKFEIDFDKLKQYKFEIDFKTYEEELLYSKATLPNDNITDEEIEEFLKKLVFAVGQPNEVELGQIISEEMGESSQFNLLNTDLIADSFQRQMLDWFKLREEKGEEGVWLNTESGTELFNSIERQVNVLISIGLNLAYSEKLEAYVAPKETILSAINVYGVLETLKKINGFKQYQKDDNYIFLCLNYESAALQNQIQEIQELHYNLDTVITANKNKKNIFIHTKENYDLAKKLETGTTRYKKEDDNNGFHALTQESQEKLLSRELITNEEIRIGSMPPVTSDLEGAYSKLCEEMNIEAFVDELLSQESRDIYLITGISGSDKKDKLIQSLNGTVERSKVTNLKNRVVSNQQNIMRAINQRVHVADDQFKEKDFKQICHNNPEKKIYWVILKSRGCESGFVLEQIYNPNFYLEGQRFNKEVVIKKNVKEQLESSTLSEIFIIAVKDKSEVTGWLQFTDDDANKRQFEENCKIDKIKFATSQDELEDSFQKLTEQNKIVHLLKFEQNQLIWCKTHGSLENLSKYRATHHKDTEPLLEEDDLIKEIKSKKVVIIAGDPGMGKSTTLFKLYGLKYELKFGIEESIIKSQWVIIINLKDHLEVIRNIDFSSSNQETEITNTIIEFLLQVDKSLSDDFARNLLRMALVKEYFTKSLLIAFDGFDEVLDEVDRDKIISLLIHLKDGTKAKFWITTRLHYEATLEGALSTFAIKLDPMEVSITNKFIKKYLYNCLSLLLSPKSLKKSLIIVMTKKMHEVFKGDVYKFTGIPLQLYLTLEGSSRHFIKWVRSDYIQNPDFSYLGSDIWEVYENFVDRKYETYFIKADVTVTLRQEQDKANFDSYYKDLAKSLIIKSILKKSVEAFKDTILSVGIVRSYGGYVHFTHPTFKEYFAVKVWIHWIEKWTEERTEYQVNRAFLNVKLLKEEISNVNLQKQYYDKDILFKAAEENNVGIARFVLDNFKDANVDATDNKGNTILHWDAASGNLEMVQFLVTEGADVNATNKEGNTCLHKAAASGNLEIVELLVNRGANVDAQNKDGITVLHWAAKFDNMKIVAFVMTIKKSHTKFYCSSSVSSQTHWGTHYHSHRNLLKLEQFLPCPLFAPSHTR</sequence>
<feature type="repeat" description="ANK" evidence="3">
    <location>
        <begin position="1274"/>
        <end position="1306"/>
    </location>
</feature>
<dbReference type="SMART" id="SM00248">
    <property type="entry name" value="ANK"/>
    <property type="match status" value="4"/>
</dbReference>
<evidence type="ECO:0008006" key="8">
    <source>
        <dbReference type="Google" id="ProtNLM"/>
    </source>
</evidence>
<reference evidence="6 7" key="1">
    <citation type="submission" date="2024-05" db="EMBL/GenBank/DDBJ databases">
        <title>Genetic variation in Jamaican populations of the coffee berry borer (Hypothenemus hampei).</title>
        <authorList>
            <person name="Errbii M."/>
            <person name="Myrie A."/>
        </authorList>
    </citation>
    <scope>NUCLEOTIDE SEQUENCE [LARGE SCALE GENOMIC DNA]</scope>
    <source>
        <strain evidence="6">JA-Hopewell-2020-01-JO</strain>
        <tissue evidence="6">Whole body</tissue>
    </source>
</reference>
<dbReference type="PRINTS" id="PR01415">
    <property type="entry name" value="ANKYRIN"/>
</dbReference>
<feature type="compositionally biased region" description="Polar residues" evidence="5">
    <location>
        <begin position="1"/>
        <end position="46"/>
    </location>
</feature>
<feature type="region of interest" description="Disordered" evidence="5">
    <location>
        <begin position="1"/>
        <end position="54"/>
    </location>
</feature>
<dbReference type="EMBL" id="JBDJPC010000004">
    <property type="protein sequence ID" value="KAL1505651.1"/>
    <property type="molecule type" value="Genomic_DNA"/>
</dbReference>
<dbReference type="InterPro" id="IPR027417">
    <property type="entry name" value="P-loop_NTPase"/>
</dbReference>
<dbReference type="InterPro" id="IPR002110">
    <property type="entry name" value="Ankyrin_rpt"/>
</dbReference>
<evidence type="ECO:0000256" key="3">
    <source>
        <dbReference type="PROSITE-ProRule" id="PRU00023"/>
    </source>
</evidence>
<evidence type="ECO:0000256" key="5">
    <source>
        <dbReference type="SAM" id="MobiDB-lite"/>
    </source>
</evidence>
<evidence type="ECO:0000256" key="4">
    <source>
        <dbReference type="SAM" id="Coils"/>
    </source>
</evidence>
<gene>
    <name evidence="6" type="ORF">ABEB36_005167</name>
</gene>